<dbReference type="Gene3D" id="1.10.287.370">
    <property type="match status" value="1"/>
</dbReference>
<dbReference type="InterPro" id="IPR009053">
    <property type="entry name" value="Prefoldin"/>
</dbReference>
<dbReference type="EMBL" id="PUHW01000112">
    <property type="protein sequence ID" value="KAG0688938.1"/>
    <property type="molecule type" value="Genomic_DNA"/>
</dbReference>
<dbReference type="GO" id="GO:0016272">
    <property type="term" value="C:prefoldin complex"/>
    <property type="evidence" value="ECO:0007669"/>
    <property type="project" value="InterPro"/>
</dbReference>
<dbReference type="InterPro" id="IPR002777">
    <property type="entry name" value="PFD_beta-like"/>
</dbReference>
<reference evidence="2" key="1">
    <citation type="submission" date="2020-11" db="EMBL/GenBank/DDBJ databases">
        <title>Kefir isolates.</title>
        <authorList>
            <person name="Marcisauskas S."/>
            <person name="Kim Y."/>
            <person name="Blasche S."/>
        </authorList>
    </citation>
    <scope>NUCLEOTIDE SEQUENCE</scope>
    <source>
        <strain evidence="2">Olga-1</strain>
    </source>
</reference>
<comment type="caution">
    <text evidence="2">The sequence shown here is derived from an EMBL/GenBank/DDBJ whole genome shotgun (WGS) entry which is preliminary data.</text>
</comment>
<accession>A0A9P7BH16</accession>
<dbReference type="GO" id="GO:0051082">
    <property type="term" value="F:unfolded protein binding"/>
    <property type="evidence" value="ECO:0007669"/>
    <property type="project" value="InterPro"/>
</dbReference>
<dbReference type="AlphaFoldDB" id="A0A9P7BH16"/>
<name>A0A9P7BH16_9ASCO</name>
<proteinExistence type="inferred from homology"/>
<evidence type="ECO:0000313" key="3">
    <source>
        <dbReference type="Proteomes" id="UP000697127"/>
    </source>
</evidence>
<comment type="similarity">
    <text evidence="1">Belongs to the prefoldin subunit beta family.</text>
</comment>
<evidence type="ECO:0000256" key="1">
    <source>
        <dbReference type="ARBA" id="ARBA00008045"/>
    </source>
</evidence>
<dbReference type="SUPFAM" id="SSF46579">
    <property type="entry name" value="Prefoldin"/>
    <property type="match status" value="1"/>
</dbReference>
<gene>
    <name evidence="2" type="ORF">C6P40_000338</name>
</gene>
<evidence type="ECO:0000313" key="2">
    <source>
        <dbReference type="EMBL" id="KAG0688938.1"/>
    </source>
</evidence>
<evidence type="ECO:0008006" key="4">
    <source>
        <dbReference type="Google" id="ProtNLM"/>
    </source>
</evidence>
<sequence>MSDITKMVTEMQVQLRTHQVELQKTLSAIDSVSRNNTVIENSMQDIKKGGQDYVWEAVGRSFVKTGIPEYESQMKNQIRDNIDMMNSLNKKKHYLETSIKNTIDSLKKVVVNNQST</sequence>
<organism evidence="2 3">
    <name type="scientific">Pichia californica</name>
    <dbReference type="NCBI Taxonomy" id="460514"/>
    <lineage>
        <taxon>Eukaryota</taxon>
        <taxon>Fungi</taxon>
        <taxon>Dikarya</taxon>
        <taxon>Ascomycota</taxon>
        <taxon>Saccharomycotina</taxon>
        <taxon>Pichiomycetes</taxon>
        <taxon>Pichiales</taxon>
        <taxon>Pichiaceae</taxon>
        <taxon>Pichia</taxon>
    </lineage>
</organism>
<dbReference type="Proteomes" id="UP000697127">
    <property type="component" value="Unassembled WGS sequence"/>
</dbReference>
<dbReference type="Pfam" id="PF01920">
    <property type="entry name" value="Prefoldin_2"/>
    <property type="match status" value="1"/>
</dbReference>
<protein>
    <recommendedName>
        <fullName evidence="4">Prefoldin subunit 1</fullName>
    </recommendedName>
</protein>
<dbReference type="GO" id="GO:0006457">
    <property type="term" value="P:protein folding"/>
    <property type="evidence" value="ECO:0007669"/>
    <property type="project" value="InterPro"/>
</dbReference>
<keyword evidence="3" id="KW-1185">Reference proteome</keyword>